<feature type="compositionally biased region" description="Low complexity" evidence="6">
    <location>
        <begin position="1653"/>
        <end position="1662"/>
    </location>
</feature>
<dbReference type="PANTHER" id="PTHR46141">
    <property type="entry name" value="SODIUM LEAK CHANNEL NON-SELECTIVE PROTEIN"/>
    <property type="match status" value="1"/>
</dbReference>
<evidence type="ECO:0000256" key="3">
    <source>
        <dbReference type="ARBA" id="ARBA00022989"/>
    </source>
</evidence>
<evidence type="ECO:0000256" key="1">
    <source>
        <dbReference type="ARBA" id="ARBA00004141"/>
    </source>
</evidence>
<feature type="transmembrane region" description="Helical" evidence="7">
    <location>
        <begin position="423"/>
        <end position="442"/>
    </location>
</feature>
<dbReference type="Proteomes" id="UP001152795">
    <property type="component" value="Unassembled WGS sequence"/>
</dbReference>
<keyword evidence="5" id="KW-0175">Coiled coil</keyword>
<feature type="domain" description="Ion transport" evidence="8">
    <location>
        <begin position="397"/>
        <end position="614"/>
    </location>
</feature>
<feature type="transmembrane region" description="Helical" evidence="7">
    <location>
        <begin position="1455"/>
        <end position="1474"/>
    </location>
</feature>
<feature type="transmembrane region" description="Helical" evidence="7">
    <location>
        <begin position="1035"/>
        <end position="1054"/>
    </location>
</feature>
<dbReference type="GO" id="GO:0005261">
    <property type="term" value="F:monoatomic cation channel activity"/>
    <property type="evidence" value="ECO:0007669"/>
    <property type="project" value="InterPro"/>
</dbReference>
<dbReference type="Gene3D" id="1.20.120.350">
    <property type="entry name" value="Voltage-gated potassium channels. Chain C"/>
    <property type="match status" value="4"/>
</dbReference>
<comment type="subcellular location">
    <subcellularLocation>
        <location evidence="1">Membrane</location>
        <topology evidence="1">Multi-pass membrane protein</topology>
    </subcellularLocation>
</comment>
<feature type="region of interest" description="Disordered" evidence="6">
    <location>
        <begin position="1"/>
        <end position="39"/>
    </location>
</feature>
<evidence type="ECO:0000313" key="10">
    <source>
        <dbReference type="Proteomes" id="UP001152795"/>
    </source>
</evidence>
<feature type="coiled-coil region" evidence="5">
    <location>
        <begin position="811"/>
        <end position="838"/>
    </location>
</feature>
<feature type="domain" description="Ion transport" evidence="8">
    <location>
        <begin position="51"/>
        <end position="345"/>
    </location>
</feature>
<evidence type="ECO:0000256" key="7">
    <source>
        <dbReference type="SAM" id="Phobius"/>
    </source>
</evidence>
<proteinExistence type="predicted"/>
<keyword evidence="2 7" id="KW-0812">Transmembrane</keyword>
<feature type="domain" description="Ion transport" evidence="8">
    <location>
        <begin position="900"/>
        <end position="1177"/>
    </location>
</feature>
<dbReference type="GO" id="GO:0032224">
    <property type="term" value="P:positive regulation of synaptic transmission, cholinergic"/>
    <property type="evidence" value="ECO:0007669"/>
    <property type="project" value="TreeGrafter"/>
</dbReference>
<comment type="caution">
    <text evidence="9">The sequence shown here is derived from an EMBL/GenBank/DDBJ whole genome shotgun (WGS) entry which is preliminary data.</text>
</comment>
<dbReference type="GO" id="GO:0005886">
    <property type="term" value="C:plasma membrane"/>
    <property type="evidence" value="ECO:0007669"/>
    <property type="project" value="TreeGrafter"/>
</dbReference>
<keyword evidence="4 7" id="KW-0472">Membrane</keyword>
<evidence type="ECO:0000256" key="2">
    <source>
        <dbReference type="ARBA" id="ARBA00022692"/>
    </source>
</evidence>
<feature type="transmembrane region" description="Helical" evidence="7">
    <location>
        <begin position="153"/>
        <end position="173"/>
    </location>
</feature>
<feature type="domain" description="Ion transport" evidence="8">
    <location>
        <begin position="1231"/>
        <end position="1484"/>
    </location>
</feature>
<dbReference type="InterPro" id="IPR028823">
    <property type="entry name" value="NALCN"/>
</dbReference>
<accession>A0A6S7FKA8</accession>
<feature type="transmembrane region" description="Helical" evidence="7">
    <location>
        <begin position="123"/>
        <end position="141"/>
    </location>
</feature>
<dbReference type="OrthoDB" id="10069766at2759"/>
<feature type="transmembrane region" description="Helical" evidence="7">
    <location>
        <begin position="481"/>
        <end position="502"/>
    </location>
</feature>
<name>A0A6S7FKA8_PARCT</name>
<keyword evidence="10" id="KW-1185">Reference proteome</keyword>
<dbReference type="Gene3D" id="1.10.238.10">
    <property type="entry name" value="EF-hand"/>
    <property type="match status" value="1"/>
</dbReference>
<feature type="transmembrane region" description="Helical" evidence="7">
    <location>
        <begin position="514"/>
        <end position="534"/>
    </location>
</feature>
<dbReference type="SUPFAM" id="SSF81324">
    <property type="entry name" value="Voltage-gated potassium channels"/>
    <property type="match status" value="4"/>
</dbReference>
<evidence type="ECO:0000313" key="9">
    <source>
        <dbReference type="EMBL" id="CAB3979768.1"/>
    </source>
</evidence>
<feature type="transmembrane region" description="Helical" evidence="7">
    <location>
        <begin position="971"/>
        <end position="991"/>
    </location>
</feature>
<feature type="compositionally biased region" description="Low complexity" evidence="6">
    <location>
        <begin position="8"/>
        <end position="18"/>
    </location>
</feature>
<dbReference type="PANTHER" id="PTHR46141:SF1">
    <property type="entry name" value="SODIUM LEAK CHANNEL NALCN"/>
    <property type="match status" value="1"/>
</dbReference>
<feature type="transmembrane region" description="Helical" evidence="7">
    <location>
        <begin position="454"/>
        <end position="475"/>
    </location>
</feature>
<evidence type="ECO:0000256" key="5">
    <source>
        <dbReference type="SAM" id="Coils"/>
    </source>
</evidence>
<reference evidence="9" key="1">
    <citation type="submission" date="2020-04" db="EMBL/GenBank/DDBJ databases">
        <authorList>
            <person name="Alioto T."/>
            <person name="Alioto T."/>
            <person name="Gomez Garrido J."/>
        </authorList>
    </citation>
    <scope>NUCLEOTIDE SEQUENCE</scope>
    <source>
        <strain evidence="9">A484AB</strain>
    </source>
</reference>
<evidence type="ECO:0000256" key="6">
    <source>
        <dbReference type="SAM" id="MobiDB-lite"/>
    </source>
</evidence>
<dbReference type="Gene3D" id="1.10.287.70">
    <property type="match status" value="4"/>
</dbReference>
<dbReference type="InterPro" id="IPR005821">
    <property type="entry name" value="Ion_trans_dom"/>
</dbReference>
<feature type="transmembrane region" description="Helical" evidence="7">
    <location>
        <begin position="1361"/>
        <end position="1385"/>
    </location>
</feature>
<feature type="transmembrane region" description="Helical" evidence="7">
    <location>
        <begin position="398"/>
        <end position="417"/>
    </location>
</feature>
<dbReference type="GO" id="GO:0032230">
    <property type="term" value="P:positive regulation of synaptic transmission, GABAergic"/>
    <property type="evidence" value="ECO:0007669"/>
    <property type="project" value="TreeGrafter"/>
</dbReference>
<sequence>MEADAGDGSDLASDVSSSKIPTSTAVESSGPEDDEHDDDELPSIQFVKSVYFKRLIQISIVVSAISVGMNTKKTFEKYRQLWYVSLTLDILVLVLFFIESLMDMKMLGLWKGERAFLKNRFNLFNLAMLIFIVMSVVLQIIEGPSLSGHVPEYLKIIARAPRSFILIRVMKFFMNYSLLNQVRRRSGKQIRNVTIFLVYFMILASLIGVQLFGEDSYYCVKENITDLTNVNYKDFNLPEIRCRHEKSHANINSTNLCPKGFECRNLELSDRQRTTYFENIWYSFLTVYESSTQEGWVLVMYAQMNSQNYYVSAVYFVSLIFFVAWLVKSVFIAVITETFADLRSQLYLKNWRTNRRVTGLSSEIIQDDGTGWHLVAIKEEWTKTKAFNRARRFLTSKYFRYMIWILLALDAILQAYLEPPIRRYLHLVFTVIFDIESCFKIWCVGIKSYWKIPVYRFELFLAVGSTLCIAPVAYAEIDILVAFHVLRVTRLIIAVPSLNAFLHKAFGTGTKIGAVVIFTLFLLVFASILSLQLFSGMDFGSDNPGPFDDYLKSSESMFQIITQEGWVEVLDTVKYASSPILAPFVSIYFTSYNLFASLILGSVFIAVILDNLEIKEETKILKQRKLGEEGLNIQESLPKRLQIFGKFKESPRLVETWKASGDFPVPKVRQSFMRRFLDDSRMRLSRFTANPSVYEDALMTQRKDMPFKLLSSPVRDDVHTLRLKKRTSLTQLIQDSTRRRNLTDHTATQGRHTAKSYLLGYTARQINRNAAKLTQGARKTSERADMNALRQMKSQGGQGTATLPHNTAGARNNEDWNIKELRARREQAQRVKAAHEESLRENHPYFDFPLFLVSRDSLLRQWLQRIVHARYEIAGNHGEVQSKRPMINDAFIKRVLSTQTYLEWVIILITFSSCVAMMFEKPHSRRTFDDPVLKFFEYLFVVSTSLELLIRVLADGLLFTPNAVIRSFGDVIDLSIYLIGFIYICVSPTFIQRNSPAYALLVLRALRPLRVINLIPKMRQVIQELIGGFKEILKVAALQLVLMFIFASYGVQMFSNKLKRCNDENIKTEEECTGVFFTTLKGPREMRDLAGDENEMLVSRVWHNPKNFNFDNMSRALLALFEALSLEGWLDIRNVIENQKDLGTLYGFYIHGYVLLACMIGLALFVGVIVNNFNENKGTALLTVDQRRWEDLRKRLRLAQPLHLPLRPDDSPVRSRLYDLLQSTHYGRVNVILVVLNCATLAVVPWIVEPGSPTPKSLMLTSVVLTILFVIECFLKIIAYTFRGYWRSHRNRFDFFLTLVGVVWIILHIAFVHNHDHDKTYNGTVWLGVGIILFRFLSLSGKHDTLKMLMMTVSMSLVKSFYIIFVLLLIIMSYAMVGVIVFGTVKHGVAINRDANFEGSINAMITLFRITTGEDWNKIMQDCGIQEPYCTEATEFENYWKSDCGSYVGSHCYFISFYVILTFVLLNLLIAVIIENFSLFYSSEEDAALSHQDLYQYQLTWNLVDQNRKGLITVRQARLILRLLRGRLGVDPSTFLFKHICLEIEKFRGGREVSFHDLLEILAYRSIDDISRSLQLEDLLAREELERSIEEEVAIQTIRDWFLNLKKEKAVKCGRGYSFGGVSSASSVETESSDEEVQDQPNRLSVKGLQKRSTSSKTSTPSIAVVNDEPQAEAKEEQKDETQLDEWFTNQRKL</sequence>
<evidence type="ECO:0000256" key="4">
    <source>
        <dbReference type="ARBA" id="ARBA00023136"/>
    </source>
</evidence>
<keyword evidence="3 7" id="KW-1133">Transmembrane helix</keyword>
<feature type="transmembrane region" description="Helical" evidence="7">
    <location>
        <begin position="193"/>
        <end position="213"/>
    </location>
</feature>
<feature type="transmembrane region" description="Helical" evidence="7">
    <location>
        <begin position="901"/>
        <end position="919"/>
    </location>
</feature>
<feature type="compositionally biased region" description="Acidic residues" evidence="6">
    <location>
        <begin position="30"/>
        <end position="39"/>
    </location>
</feature>
<feature type="region of interest" description="Disordered" evidence="6">
    <location>
        <begin position="1622"/>
        <end position="1694"/>
    </location>
</feature>
<dbReference type="FunFam" id="1.10.287.70:FF:000061">
    <property type="entry name" value="Sodium leak channel non-selective protein"/>
    <property type="match status" value="1"/>
</dbReference>
<feature type="compositionally biased region" description="Basic and acidic residues" evidence="6">
    <location>
        <begin position="1672"/>
        <end position="1682"/>
    </location>
</feature>
<dbReference type="InterPro" id="IPR027359">
    <property type="entry name" value="Volt_channel_dom_sf"/>
</dbReference>
<feature type="transmembrane region" description="Helical" evidence="7">
    <location>
        <begin position="939"/>
        <end position="959"/>
    </location>
</feature>
<evidence type="ECO:0000259" key="8">
    <source>
        <dbReference type="Pfam" id="PF00520"/>
    </source>
</evidence>
<feature type="transmembrane region" description="Helical" evidence="7">
    <location>
        <begin position="309"/>
        <end position="335"/>
    </location>
</feature>
<feature type="transmembrane region" description="Helical" evidence="7">
    <location>
        <begin position="587"/>
        <end position="609"/>
    </location>
</feature>
<feature type="transmembrane region" description="Helical" evidence="7">
    <location>
        <begin position="1323"/>
        <end position="1340"/>
    </location>
</feature>
<protein>
    <submittedName>
        <fullName evidence="9">Sodium leak channel non-selective</fullName>
    </submittedName>
</protein>
<dbReference type="Pfam" id="PF00520">
    <property type="entry name" value="Ion_trans"/>
    <property type="match status" value="4"/>
</dbReference>
<feature type="transmembrane region" description="Helical" evidence="7">
    <location>
        <begin position="81"/>
        <end position="102"/>
    </location>
</feature>
<organism evidence="9 10">
    <name type="scientific">Paramuricea clavata</name>
    <name type="common">Red gorgonian</name>
    <name type="synonym">Violescent sea-whip</name>
    <dbReference type="NCBI Taxonomy" id="317549"/>
    <lineage>
        <taxon>Eukaryota</taxon>
        <taxon>Metazoa</taxon>
        <taxon>Cnidaria</taxon>
        <taxon>Anthozoa</taxon>
        <taxon>Octocorallia</taxon>
        <taxon>Malacalcyonacea</taxon>
        <taxon>Plexauridae</taxon>
        <taxon>Paramuricea</taxon>
    </lineage>
</organism>
<feature type="transmembrane region" description="Helical" evidence="7">
    <location>
        <begin position="1229"/>
        <end position="1248"/>
    </location>
</feature>
<dbReference type="EMBL" id="CACRXK020000226">
    <property type="protein sequence ID" value="CAB3979768.1"/>
    <property type="molecule type" value="Genomic_DNA"/>
</dbReference>
<feature type="transmembrane region" description="Helical" evidence="7">
    <location>
        <begin position="1148"/>
        <end position="1170"/>
    </location>
</feature>
<gene>
    <name evidence="9" type="ORF">PACLA_8A079159</name>
</gene>
<feature type="transmembrane region" description="Helical" evidence="7">
    <location>
        <begin position="1293"/>
        <end position="1311"/>
    </location>
</feature>
<feature type="transmembrane region" description="Helical" evidence="7">
    <location>
        <begin position="1260"/>
        <end position="1281"/>
    </location>
</feature>